<dbReference type="GO" id="GO:0046872">
    <property type="term" value="F:metal ion binding"/>
    <property type="evidence" value="ECO:0007669"/>
    <property type="project" value="UniProtKB-KW"/>
</dbReference>
<dbReference type="Pfam" id="PF01292">
    <property type="entry name" value="Ni_hydr_CYTB"/>
    <property type="match status" value="1"/>
</dbReference>
<organism evidence="15 16">
    <name type="scientific">Shimia gijangensis</name>
    <dbReference type="NCBI Taxonomy" id="1470563"/>
    <lineage>
        <taxon>Bacteria</taxon>
        <taxon>Pseudomonadati</taxon>
        <taxon>Pseudomonadota</taxon>
        <taxon>Alphaproteobacteria</taxon>
        <taxon>Rhodobacterales</taxon>
        <taxon>Roseobacteraceae</taxon>
    </lineage>
</organism>
<feature type="domain" description="Cytochrome b561 bacterial/Ni-hydrogenase" evidence="14">
    <location>
        <begin position="6"/>
        <end position="177"/>
    </location>
</feature>
<evidence type="ECO:0000256" key="8">
    <source>
        <dbReference type="ARBA" id="ARBA00022982"/>
    </source>
</evidence>
<evidence type="ECO:0000313" key="15">
    <source>
        <dbReference type="EMBL" id="SHJ56653.1"/>
    </source>
</evidence>
<keyword evidence="10" id="KW-0408">Iron</keyword>
<keyword evidence="6 13" id="KW-0812">Transmembrane</keyword>
<dbReference type="AlphaFoldDB" id="A0A1M6KCE7"/>
<dbReference type="PANTHER" id="PTHR30529">
    <property type="entry name" value="CYTOCHROME B561"/>
    <property type="match status" value="1"/>
</dbReference>
<feature type="transmembrane region" description="Helical" evidence="13">
    <location>
        <begin position="51"/>
        <end position="69"/>
    </location>
</feature>
<feature type="transmembrane region" description="Helical" evidence="13">
    <location>
        <begin position="89"/>
        <end position="111"/>
    </location>
</feature>
<keyword evidence="11 13" id="KW-0472">Membrane</keyword>
<dbReference type="InterPro" id="IPR052168">
    <property type="entry name" value="Cytochrome_b561_oxidase"/>
</dbReference>
<dbReference type="InterPro" id="IPR016174">
    <property type="entry name" value="Di-haem_cyt_TM"/>
</dbReference>
<evidence type="ECO:0000259" key="14">
    <source>
        <dbReference type="Pfam" id="PF01292"/>
    </source>
</evidence>
<evidence type="ECO:0000256" key="5">
    <source>
        <dbReference type="ARBA" id="ARBA00022617"/>
    </source>
</evidence>
<evidence type="ECO:0000256" key="9">
    <source>
        <dbReference type="ARBA" id="ARBA00022989"/>
    </source>
</evidence>
<keyword evidence="7" id="KW-0479">Metal-binding</keyword>
<dbReference type="RefSeq" id="WP_073252233.1">
    <property type="nucleotide sequence ID" value="NZ_FQZQ01000010.1"/>
</dbReference>
<dbReference type="GO" id="GO:0022904">
    <property type="term" value="P:respiratory electron transport chain"/>
    <property type="evidence" value="ECO:0007669"/>
    <property type="project" value="InterPro"/>
</dbReference>
<keyword evidence="5" id="KW-0349">Heme</keyword>
<dbReference type="InterPro" id="IPR011577">
    <property type="entry name" value="Cyt_b561_bac/Ni-Hgenase"/>
</dbReference>
<evidence type="ECO:0000256" key="13">
    <source>
        <dbReference type="SAM" id="Phobius"/>
    </source>
</evidence>
<evidence type="ECO:0000256" key="4">
    <source>
        <dbReference type="ARBA" id="ARBA00022475"/>
    </source>
</evidence>
<comment type="cofactor">
    <cofactor evidence="1">
        <name>heme b</name>
        <dbReference type="ChEBI" id="CHEBI:60344"/>
    </cofactor>
</comment>
<dbReference type="STRING" id="1470563.SAMN05444000_11062"/>
<dbReference type="EMBL" id="FQZQ01000010">
    <property type="protein sequence ID" value="SHJ56653.1"/>
    <property type="molecule type" value="Genomic_DNA"/>
</dbReference>
<evidence type="ECO:0000256" key="10">
    <source>
        <dbReference type="ARBA" id="ARBA00023004"/>
    </source>
</evidence>
<sequence>MTAGKNWSVISRLNHWIFGLAMIAMLAFGIYLHEFVPRGPDKGLLIGYHKAAGVLVLIFGLWRVGYRLFNGFLEDASPMPKWQSVSAKVVHWVLLISVIAMPLSGLIGSYFGGHDIDVFGLFTVYGAMEPSKATGNIFMGMHGAFAKLTILSLVLHVAGAYKHHLIDKDDTLKRMVGRS</sequence>
<dbReference type="GO" id="GO:0020037">
    <property type="term" value="F:heme binding"/>
    <property type="evidence" value="ECO:0007669"/>
    <property type="project" value="TreeGrafter"/>
</dbReference>
<dbReference type="GO" id="GO:0009055">
    <property type="term" value="F:electron transfer activity"/>
    <property type="evidence" value="ECO:0007669"/>
    <property type="project" value="InterPro"/>
</dbReference>
<feature type="transmembrane region" description="Helical" evidence="13">
    <location>
        <begin position="137"/>
        <end position="158"/>
    </location>
</feature>
<evidence type="ECO:0000256" key="12">
    <source>
        <dbReference type="ARBA" id="ARBA00037975"/>
    </source>
</evidence>
<dbReference type="Gene3D" id="1.20.950.20">
    <property type="entry name" value="Transmembrane di-heme cytochromes, Chain C"/>
    <property type="match status" value="1"/>
</dbReference>
<accession>A0A1M6KCE7</accession>
<evidence type="ECO:0000313" key="16">
    <source>
        <dbReference type="Proteomes" id="UP000183982"/>
    </source>
</evidence>
<reference evidence="16" key="1">
    <citation type="submission" date="2016-11" db="EMBL/GenBank/DDBJ databases">
        <authorList>
            <person name="Varghese N."/>
            <person name="Submissions S."/>
        </authorList>
    </citation>
    <scope>NUCLEOTIDE SEQUENCE [LARGE SCALE GENOMIC DNA]</scope>
    <source>
        <strain evidence="16">DSM 100564</strain>
    </source>
</reference>
<evidence type="ECO:0000256" key="3">
    <source>
        <dbReference type="ARBA" id="ARBA00022448"/>
    </source>
</evidence>
<comment type="similarity">
    <text evidence="12">Belongs to the cytochrome b561 family.</text>
</comment>
<keyword evidence="8" id="KW-0249">Electron transport</keyword>
<evidence type="ECO:0000256" key="6">
    <source>
        <dbReference type="ARBA" id="ARBA00022692"/>
    </source>
</evidence>
<dbReference type="PANTHER" id="PTHR30529:SF7">
    <property type="entry name" value="CYTOCHROME B561 BACTERIAL_NI-HYDROGENASE DOMAIN-CONTAINING PROTEIN"/>
    <property type="match status" value="1"/>
</dbReference>
<evidence type="ECO:0000256" key="11">
    <source>
        <dbReference type="ARBA" id="ARBA00023136"/>
    </source>
</evidence>
<evidence type="ECO:0000256" key="2">
    <source>
        <dbReference type="ARBA" id="ARBA00004651"/>
    </source>
</evidence>
<dbReference type="OrthoDB" id="8156287at2"/>
<feature type="transmembrane region" description="Helical" evidence="13">
    <location>
        <begin position="12"/>
        <end position="31"/>
    </location>
</feature>
<comment type="subcellular location">
    <subcellularLocation>
        <location evidence="2">Cell membrane</location>
        <topology evidence="2">Multi-pass membrane protein</topology>
    </subcellularLocation>
</comment>
<keyword evidence="16" id="KW-1185">Reference proteome</keyword>
<dbReference type="SUPFAM" id="SSF81342">
    <property type="entry name" value="Transmembrane di-heme cytochromes"/>
    <property type="match status" value="1"/>
</dbReference>
<keyword evidence="3" id="KW-0813">Transport</keyword>
<protein>
    <submittedName>
        <fullName evidence="15">Cytochrome b561</fullName>
    </submittedName>
</protein>
<dbReference type="Proteomes" id="UP000183982">
    <property type="component" value="Unassembled WGS sequence"/>
</dbReference>
<keyword evidence="9 13" id="KW-1133">Transmembrane helix</keyword>
<evidence type="ECO:0000256" key="7">
    <source>
        <dbReference type="ARBA" id="ARBA00022723"/>
    </source>
</evidence>
<evidence type="ECO:0000256" key="1">
    <source>
        <dbReference type="ARBA" id="ARBA00001970"/>
    </source>
</evidence>
<dbReference type="GO" id="GO:0005886">
    <property type="term" value="C:plasma membrane"/>
    <property type="evidence" value="ECO:0007669"/>
    <property type="project" value="UniProtKB-SubCell"/>
</dbReference>
<proteinExistence type="inferred from homology"/>
<gene>
    <name evidence="15" type="ORF">SAMN05444000_11062</name>
</gene>
<keyword evidence="4" id="KW-1003">Cell membrane</keyword>
<name>A0A1M6KCE7_9RHOB</name>